<dbReference type="SMART" id="SM00317">
    <property type="entry name" value="SET"/>
    <property type="match status" value="1"/>
</dbReference>
<dbReference type="PANTHER" id="PTHR45747">
    <property type="entry name" value="HISTONE-LYSINE N-METHYLTRANSFERASE E(Z)"/>
    <property type="match status" value="1"/>
</dbReference>
<dbReference type="InterPro" id="IPR033467">
    <property type="entry name" value="Tesmin/TSO1-like_CXC"/>
</dbReference>
<dbReference type="Gene3D" id="2.170.270.10">
    <property type="entry name" value="SET domain"/>
    <property type="match status" value="1"/>
</dbReference>
<feature type="non-terminal residue" evidence="9">
    <location>
        <position position="1"/>
    </location>
</feature>
<dbReference type="SMART" id="SM01114">
    <property type="entry name" value="CXC"/>
    <property type="match status" value="1"/>
</dbReference>
<evidence type="ECO:0000256" key="4">
    <source>
        <dbReference type="ARBA" id="ARBA00023015"/>
    </source>
</evidence>
<feature type="domain" description="CXC" evidence="8">
    <location>
        <begin position="1"/>
        <end position="84"/>
    </location>
</feature>
<evidence type="ECO:0000259" key="8">
    <source>
        <dbReference type="PROSITE" id="PS51633"/>
    </source>
</evidence>
<keyword evidence="5" id="KW-0804">Transcription</keyword>
<reference evidence="9" key="1">
    <citation type="submission" date="2017-08" db="EMBL/GenBank/DDBJ databases">
        <authorList>
            <person name="Polle J.E."/>
            <person name="Barry K."/>
            <person name="Cushman J."/>
            <person name="Schmutz J."/>
            <person name="Tran D."/>
            <person name="Hathwaick L.T."/>
            <person name="Yim W.C."/>
            <person name="Jenkins J."/>
            <person name="Mckie-Krisberg Z.M."/>
            <person name="Prochnik S."/>
            <person name="Lindquist E."/>
            <person name="Dockter R.B."/>
            <person name="Adam C."/>
            <person name="Molina H."/>
            <person name="Bunkerborg J."/>
            <person name="Jin E."/>
            <person name="Buchheim M."/>
            <person name="Magnuson J."/>
        </authorList>
    </citation>
    <scope>NUCLEOTIDE SEQUENCE</scope>
    <source>
        <strain evidence="9">CCAP 19/18</strain>
    </source>
</reference>
<name>A0ABQ7H8R2_DUNSA</name>
<keyword evidence="10" id="KW-1185">Reference proteome</keyword>
<dbReference type="InterPro" id="IPR045318">
    <property type="entry name" value="EZH1/2-like"/>
</dbReference>
<organism evidence="9 10">
    <name type="scientific">Dunaliella salina</name>
    <name type="common">Green alga</name>
    <name type="synonym">Protococcus salinus</name>
    <dbReference type="NCBI Taxonomy" id="3046"/>
    <lineage>
        <taxon>Eukaryota</taxon>
        <taxon>Viridiplantae</taxon>
        <taxon>Chlorophyta</taxon>
        <taxon>core chlorophytes</taxon>
        <taxon>Chlorophyceae</taxon>
        <taxon>CS clade</taxon>
        <taxon>Chlamydomonadales</taxon>
        <taxon>Dunaliellaceae</taxon>
        <taxon>Dunaliella</taxon>
    </lineage>
</organism>
<evidence type="ECO:0000256" key="6">
    <source>
        <dbReference type="ARBA" id="ARBA00048568"/>
    </source>
</evidence>
<dbReference type="InterPro" id="IPR001214">
    <property type="entry name" value="SET_dom"/>
</dbReference>
<dbReference type="InterPro" id="IPR041355">
    <property type="entry name" value="Pre-SET_CXC"/>
</dbReference>
<evidence type="ECO:0000256" key="3">
    <source>
        <dbReference type="ARBA" id="ARBA00022691"/>
    </source>
</evidence>
<dbReference type="PROSITE" id="PS51633">
    <property type="entry name" value="CXC"/>
    <property type="match status" value="1"/>
</dbReference>
<evidence type="ECO:0000313" key="9">
    <source>
        <dbReference type="EMBL" id="KAF5843242.1"/>
    </source>
</evidence>
<dbReference type="Pfam" id="PF18264">
    <property type="entry name" value="preSET_CXC"/>
    <property type="match status" value="1"/>
</dbReference>
<dbReference type="PANTHER" id="PTHR45747:SF4">
    <property type="entry name" value="HISTONE-LYSINE N-METHYLTRANSFERASE E(Z)"/>
    <property type="match status" value="1"/>
</dbReference>
<keyword evidence="1" id="KW-0489">Methyltransferase</keyword>
<comment type="caution">
    <text evidence="9">The sequence shown here is derived from an EMBL/GenBank/DDBJ whole genome shotgun (WGS) entry which is preliminary data.</text>
</comment>
<dbReference type="CDD" id="cd10519">
    <property type="entry name" value="SET_EZH"/>
    <property type="match status" value="1"/>
</dbReference>
<protein>
    <submittedName>
        <fullName evidence="9">Enhancer of zeste 2</fullName>
    </submittedName>
</protein>
<dbReference type="PROSITE" id="PS50280">
    <property type="entry name" value="SET"/>
    <property type="match status" value="1"/>
</dbReference>
<dbReference type="Pfam" id="PF00856">
    <property type="entry name" value="SET"/>
    <property type="match status" value="1"/>
</dbReference>
<evidence type="ECO:0000256" key="1">
    <source>
        <dbReference type="ARBA" id="ARBA00022603"/>
    </source>
</evidence>
<keyword evidence="3" id="KW-0949">S-adenosyl-L-methionine</keyword>
<sequence length="220" mass="24671">AADGSGVCTSNCTCVKNKNFCEKYCGCGPKCTNRFKGCRCTGQCRNRSCPCLAAGRECDPDLCRNCNAMCEGCAVPASECHNMRLRLRQHKRVVMGQSIVAGWGAFLHDGAKKGDFIGEYTGDLITQDEADRRGRIYDKINNSYLFNLNQEWVLDARHRGNKLRFANHSSDPNCKARILMVDGDHRVAIFAAKHIAPGDELFYDYRYQQEQAPVWAQGRD</sequence>
<comment type="catalytic activity">
    <reaction evidence="6">
        <text>L-lysyl(27)-[histone H3] + 3 S-adenosyl-L-methionine = N(6),N(6),N(6)-trimethyl-L-lysyl(27)-[histone H3] + 3 S-adenosyl-L-homocysteine + 3 H(+)</text>
        <dbReference type="Rhea" id="RHEA:60292"/>
        <dbReference type="Rhea" id="RHEA-COMP:15535"/>
        <dbReference type="Rhea" id="RHEA-COMP:15548"/>
        <dbReference type="ChEBI" id="CHEBI:15378"/>
        <dbReference type="ChEBI" id="CHEBI:29969"/>
        <dbReference type="ChEBI" id="CHEBI:57856"/>
        <dbReference type="ChEBI" id="CHEBI:59789"/>
        <dbReference type="ChEBI" id="CHEBI:61961"/>
        <dbReference type="EC" id="2.1.1.356"/>
    </reaction>
</comment>
<evidence type="ECO:0000313" key="10">
    <source>
        <dbReference type="Proteomes" id="UP000815325"/>
    </source>
</evidence>
<keyword evidence="4" id="KW-0805">Transcription regulation</keyword>
<evidence type="ECO:0000256" key="2">
    <source>
        <dbReference type="ARBA" id="ARBA00022679"/>
    </source>
</evidence>
<keyword evidence="2" id="KW-0808">Transferase</keyword>
<evidence type="ECO:0000256" key="5">
    <source>
        <dbReference type="ARBA" id="ARBA00023163"/>
    </source>
</evidence>
<dbReference type="SUPFAM" id="SSF82199">
    <property type="entry name" value="SET domain"/>
    <property type="match status" value="1"/>
</dbReference>
<dbReference type="Proteomes" id="UP000815325">
    <property type="component" value="Unassembled WGS sequence"/>
</dbReference>
<dbReference type="InterPro" id="IPR046341">
    <property type="entry name" value="SET_dom_sf"/>
</dbReference>
<gene>
    <name evidence="9" type="ORF">DUNSADRAFT_918</name>
</gene>
<dbReference type="InterPro" id="IPR026489">
    <property type="entry name" value="CXC_dom"/>
</dbReference>
<feature type="domain" description="SET" evidence="7">
    <location>
        <begin position="91"/>
        <end position="206"/>
    </location>
</feature>
<accession>A0ABQ7H8R2</accession>
<dbReference type="EMBL" id="MU069446">
    <property type="protein sequence ID" value="KAF5843242.1"/>
    <property type="molecule type" value="Genomic_DNA"/>
</dbReference>
<evidence type="ECO:0000259" key="7">
    <source>
        <dbReference type="PROSITE" id="PS50280"/>
    </source>
</evidence>
<proteinExistence type="predicted"/>